<keyword evidence="7" id="KW-0029">Amino-acid transport</keyword>
<dbReference type="EMBL" id="CP072943">
    <property type="protein sequence ID" value="QTX33788.1"/>
    <property type="molecule type" value="Genomic_DNA"/>
</dbReference>
<dbReference type="InterPro" id="IPR003439">
    <property type="entry name" value="ABC_transporter-like_ATP-bd"/>
</dbReference>
<dbReference type="InterPro" id="IPR030679">
    <property type="entry name" value="ABC_ATPase_HisP-typ"/>
</dbReference>
<name>A0A9Q7EX46_9BACT</name>
<dbReference type="Gene3D" id="3.40.50.300">
    <property type="entry name" value="P-loop containing nucleotide triphosphate hydrolases"/>
    <property type="match status" value="1"/>
</dbReference>
<dbReference type="SUPFAM" id="SSF52540">
    <property type="entry name" value="P-loop containing nucleoside triphosphate hydrolases"/>
    <property type="match status" value="1"/>
</dbReference>
<dbReference type="InterPro" id="IPR003593">
    <property type="entry name" value="AAA+_ATPase"/>
</dbReference>
<evidence type="ECO:0000256" key="6">
    <source>
        <dbReference type="ARBA" id="ARBA00022840"/>
    </source>
</evidence>
<dbReference type="PANTHER" id="PTHR43166:SF9">
    <property type="entry name" value="GLUTAMATE_ASPARTATE IMPORT ATP-BINDING PROTEIN GLTL"/>
    <property type="match status" value="1"/>
</dbReference>
<reference evidence="11" key="1">
    <citation type="submission" date="2021-04" db="EMBL/GenBank/DDBJ databases">
        <title>A novel Synergistetes isolate from a pyrite-forming mixed culture.</title>
        <authorList>
            <person name="Bunk B."/>
            <person name="Sproer C."/>
            <person name="Spring S."/>
            <person name="Pester M."/>
        </authorList>
    </citation>
    <scope>NUCLEOTIDE SEQUENCE [LARGE SCALE GENOMIC DNA]</scope>
    <source>
        <strain evidence="11">J.5.4.2-T.3.5.2</strain>
    </source>
</reference>
<dbReference type="SMART" id="SM00382">
    <property type="entry name" value="AAA"/>
    <property type="match status" value="1"/>
</dbReference>
<evidence type="ECO:0000256" key="8">
    <source>
        <dbReference type="ARBA" id="ARBA00023136"/>
    </source>
</evidence>
<dbReference type="AlphaFoldDB" id="A0A9Q7EX46"/>
<comment type="similarity">
    <text evidence="2">Belongs to the ABC transporter superfamily.</text>
</comment>
<dbReference type="PROSITE" id="PS50893">
    <property type="entry name" value="ABC_TRANSPORTER_2"/>
    <property type="match status" value="1"/>
</dbReference>
<evidence type="ECO:0000256" key="1">
    <source>
        <dbReference type="ARBA" id="ARBA00004202"/>
    </source>
</evidence>
<dbReference type="InterPro" id="IPR027417">
    <property type="entry name" value="P-loop_NTPase"/>
</dbReference>
<keyword evidence="8" id="KW-0472">Membrane</keyword>
<evidence type="ECO:0000313" key="10">
    <source>
        <dbReference type="EMBL" id="QTX33788.1"/>
    </source>
</evidence>
<dbReference type="GO" id="GO:0005524">
    <property type="term" value="F:ATP binding"/>
    <property type="evidence" value="ECO:0007669"/>
    <property type="project" value="UniProtKB-KW"/>
</dbReference>
<evidence type="ECO:0000256" key="5">
    <source>
        <dbReference type="ARBA" id="ARBA00022741"/>
    </source>
</evidence>
<evidence type="ECO:0000313" key="11">
    <source>
        <dbReference type="Proteomes" id="UP000671879"/>
    </source>
</evidence>
<comment type="subcellular location">
    <subcellularLocation>
        <location evidence="1">Cell membrane</location>
        <topology evidence="1">Peripheral membrane protein</topology>
    </subcellularLocation>
</comment>
<organism evidence="10 11">
    <name type="scientific">Aminithiophilus ramosus</name>
    <dbReference type="NCBI Taxonomy" id="3029084"/>
    <lineage>
        <taxon>Bacteria</taxon>
        <taxon>Thermotogati</taxon>
        <taxon>Synergistota</taxon>
        <taxon>Synergistia</taxon>
        <taxon>Synergistales</taxon>
        <taxon>Aminithiophilaceae</taxon>
        <taxon>Aminithiophilus</taxon>
    </lineage>
</organism>
<dbReference type="PANTHER" id="PTHR43166">
    <property type="entry name" value="AMINO ACID IMPORT ATP-BINDING PROTEIN"/>
    <property type="match status" value="1"/>
</dbReference>
<sequence length="256" mass="28045">MALIAVRDLRKSFDDEEVLGGVSIDIREGDLVSIIGPSGCGKSTFLRCLNGLEILDSGSITIDGVTLSRTSPDEKPSRALMEATHELRREVGIVFQGFNLFPHKTVLENVMLAPVVVKGESPEKAETEALRLLGKVGLEGYAHRYPVTLSGGQAQRAAIARALAMSPKVMLYDEPTSALDPELVGEVLQVMRDLDAEGMTQVIVTHEMRFAREASDYVVFMDKGEIVEVADGDEMFTSPRNERTRDFLRHLVGVLS</sequence>
<dbReference type="PIRSF" id="PIRSF039085">
    <property type="entry name" value="ABC_ATPase_HisP"/>
    <property type="match status" value="1"/>
</dbReference>
<dbReference type="GO" id="GO:0005886">
    <property type="term" value="C:plasma membrane"/>
    <property type="evidence" value="ECO:0007669"/>
    <property type="project" value="UniProtKB-SubCell"/>
</dbReference>
<proteinExistence type="inferred from homology"/>
<evidence type="ECO:0000256" key="4">
    <source>
        <dbReference type="ARBA" id="ARBA00022475"/>
    </source>
</evidence>
<dbReference type="Proteomes" id="UP000671879">
    <property type="component" value="Chromosome"/>
</dbReference>
<dbReference type="KEGG" id="aram:KAR29_10505"/>
<evidence type="ECO:0000256" key="7">
    <source>
        <dbReference type="ARBA" id="ARBA00022970"/>
    </source>
</evidence>
<accession>A0A9Q7EX46</accession>
<dbReference type="InterPro" id="IPR017871">
    <property type="entry name" value="ABC_transporter-like_CS"/>
</dbReference>
<gene>
    <name evidence="10" type="ORF">KAR29_10505</name>
</gene>
<feature type="domain" description="ABC transporter" evidence="9">
    <location>
        <begin position="4"/>
        <end position="248"/>
    </location>
</feature>
<dbReference type="GO" id="GO:0015424">
    <property type="term" value="F:ABC-type amino acid transporter activity"/>
    <property type="evidence" value="ECO:0007669"/>
    <property type="project" value="InterPro"/>
</dbReference>
<evidence type="ECO:0000256" key="3">
    <source>
        <dbReference type="ARBA" id="ARBA00022448"/>
    </source>
</evidence>
<dbReference type="GO" id="GO:0016887">
    <property type="term" value="F:ATP hydrolysis activity"/>
    <property type="evidence" value="ECO:0007669"/>
    <property type="project" value="InterPro"/>
</dbReference>
<keyword evidence="5" id="KW-0547">Nucleotide-binding</keyword>
<keyword evidence="3" id="KW-0813">Transport</keyword>
<evidence type="ECO:0000259" key="9">
    <source>
        <dbReference type="PROSITE" id="PS50893"/>
    </source>
</evidence>
<keyword evidence="11" id="KW-1185">Reference proteome</keyword>
<keyword evidence="6 10" id="KW-0067">ATP-binding</keyword>
<evidence type="ECO:0000256" key="2">
    <source>
        <dbReference type="ARBA" id="ARBA00005417"/>
    </source>
</evidence>
<protein>
    <submittedName>
        <fullName evidence="10">Amino acid ABC transporter ATP-binding protein</fullName>
    </submittedName>
</protein>
<dbReference type="InterPro" id="IPR050086">
    <property type="entry name" value="MetN_ABC_transporter-like"/>
</dbReference>
<keyword evidence="4" id="KW-1003">Cell membrane</keyword>
<dbReference type="PROSITE" id="PS00211">
    <property type="entry name" value="ABC_TRANSPORTER_1"/>
    <property type="match status" value="1"/>
</dbReference>
<dbReference type="Pfam" id="PF00005">
    <property type="entry name" value="ABC_tran"/>
    <property type="match status" value="1"/>
</dbReference>